<accession>A0ACC3BK76</accession>
<evidence type="ECO:0000313" key="2">
    <source>
        <dbReference type="Proteomes" id="UP000798662"/>
    </source>
</evidence>
<name>A0ACC3BK76_PYRYE</name>
<reference evidence="1" key="1">
    <citation type="submission" date="2019-11" db="EMBL/GenBank/DDBJ databases">
        <title>Nori genome reveals adaptations in red seaweeds to the harsh intertidal environment.</title>
        <authorList>
            <person name="Wang D."/>
            <person name="Mao Y."/>
        </authorList>
    </citation>
    <scope>NUCLEOTIDE SEQUENCE</scope>
    <source>
        <tissue evidence="1">Gametophyte</tissue>
    </source>
</reference>
<dbReference type="EMBL" id="CM020618">
    <property type="protein sequence ID" value="KAK1858003.1"/>
    <property type="molecule type" value="Genomic_DNA"/>
</dbReference>
<dbReference type="Proteomes" id="UP000798662">
    <property type="component" value="Chromosome 1"/>
</dbReference>
<organism evidence="1 2">
    <name type="scientific">Pyropia yezoensis</name>
    <name type="common">Susabi-nori</name>
    <name type="synonym">Porphyra yezoensis</name>
    <dbReference type="NCBI Taxonomy" id="2788"/>
    <lineage>
        <taxon>Eukaryota</taxon>
        <taxon>Rhodophyta</taxon>
        <taxon>Bangiophyceae</taxon>
        <taxon>Bangiales</taxon>
        <taxon>Bangiaceae</taxon>
        <taxon>Pyropia</taxon>
    </lineage>
</organism>
<gene>
    <name evidence="1" type="ORF">I4F81_000617</name>
</gene>
<comment type="caution">
    <text evidence="1">The sequence shown here is derived from an EMBL/GenBank/DDBJ whole genome shotgun (WGS) entry which is preliminary data.</text>
</comment>
<protein>
    <submittedName>
        <fullName evidence="1">Uncharacterized protein</fullName>
    </submittedName>
</protein>
<evidence type="ECO:0000313" key="1">
    <source>
        <dbReference type="EMBL" id="KAK1858003.1"/>
    </source>
</evidence>
<keyword evidence="2" id="KW-1185">Reference proteome</keyword>
<proteinExistence type="predicted"/>
<sequence>MVRTPAGAAALAAAAARAEAVAVSAARAAATDAVLRAAAVVVTTCVGAGHETLAATEFGAVLLDEATQASEADALIPLFLPGRDALTAEGAASGGGGRGCPPLLVLVGDDRQLPPTVVSEVAAANGHGVSLYRRLRGAGVAVTPLRVQYRMHPGIAEWPAATFYSAHALADGVTMAERALPPAWTAPGGVWGGRVPVTFVDVGGPGGGESRGGGKGKRRPGAAEAVGEATAAAAEAAATAGAAPAPAGGGMAAFSYRNDREVATIVALATYLVRPPPPPVAGTAVALPPLTAAHVGVLTPYAAQARALSRALRGDPATAAAETATVDGFQGREKEVILFSAVRSNAGGRVGFLADARRANVALTRARRGVVVVGDAHTLRRCPLWAGWLAWVAAEGRVRARVEEDAGPADYEEAPALPSAESLAALRPRLLGLSREQLADLLINVIADGSLPEETLLARVPAPSLRPVAEALKKANAAIRKSLPNSRFGSGTDAFCYRCCATHVTAFKKLITDEGKTLETAGRWPTVLRYCVLAWTEADESVTWDEPNHNAWRGVVQKNLDRLALKASKGMIKDKTVGRATLEQVLEQYGESFPAITAPLQTAIAKRKN</sequence>